<evidence type="ECO:0000256" key="9">
    <source>
        <dbReference type="PROSITE-ProRule" id="PRU10125"/>
    </source>
</evidence>
<comment type="subcellular location">
    <subcellularLocation>
        <location evidence="8">Cytoplasm</location>
    </subcellularLocation>
</comment>
<keyword evidence="4 8" id="KW-0028">Amino-acid biosynthesis</keyword>
<dbReference type="RefSeq" id="WP_210205894.1">
    <property type="nucleotide sequence ID" value="NZ_QGTR01000007.1"/>
</dbReference>
<accession>A0A317PET0</accession>
<dbReference type="EMBL" id="QGTR01000007">
    <property type="protein sequence ID" value="PWV97096.1"/>
    <property type="molecule type" value="Genomic_DNA"/>
</dbReference>
<evidence type="ECO:0000256" key="6">
    <source>
        <dbReference type="ARBA" id="ARBA00023235"/>
    </source>
</evidence>
<dbReference type="NCBIfam" id="TIGR00652">
    <property type="entry name" value="DapF"/>
    <property type="match status" value="1"/>
</dbReference>
<evidence type="ECO:0000256" key="2">
    <source>
        <dbReference type="ARBA" id="ARBA00010219"/>
    </source>
</evidence>
<dbReference type="Proteomes" id="UP000246352">
    <property type="component" value="Unassembled WGS sequence"/>
</dbReference>
<feature type="active site" description="Proton donor" evidence="8">
    <location>
        <position position="88"/>
    </location>
</feature>
<evidence type="ECO:0000313" key="10">
    <source>
        <dbReference type="EMBL" id="PWV97096.1"/>
    </source>
</evidence>
<comment type="pathway">
    <text evidence="1 8">Amino-acid biosynthesis; L-lysine biosynthesis via DAP pathway; DL-2,6-diaminopimelate from LL-2,6-diaminopimelate: step 1/1.</text>
</comment>
<keyword evidence="5 8" id="KW-0457">Lysine biosynthesis</keyword>
<feature type="binding site" evidence="8">
    <location>
        <position position="165"/>
    </location>
    <ligand>
        <name>substrate</name>
    </ligand>
</feature>
<dbReference type="PROSITE" id="PS01326">
    <property type="entry name" value="DAP_EPIMERASE"/>
    <property type="match status" value="1"/>
</dbReference>
<proteinExistence type="inferred from homology"/>
<comment type="caution">
    <text evidence="10">The sequence shown here is derived from an EMBL/GenBank/DDBJ whole genome shotgun (WGS) entry which is preliminary data.</text>
</comment>
<sequence>MNQNTRPAALSRSSGVPFIKMHGAGNDFVVIDSRGCVHDVQRELVVLMGDRRRGVGFDQLAELLDSDATGVDLRLRFWNADGSLAEACGNATRCVASLLFEEDASRAGLKIQTPRGILSAERREDQIWVDMGAPLFGWEEIPLARPLDARALPIAGQPDAVSIGNPHCVFFVEDADCARVEELGPLMENDGLFPARTNVEFVSLVSENVLRMRVWERGTGVTLACGSGACAAAVCAYHRGLTDHRTKLLVDGGELEVDWCHDSLWLTGPVCKVFSGMFLP</sequence>
<comment type="similarity">
    <text evidence="2 8">Belongs to the diaminopimelate epimerase family.</text>
</comment>
<dbReference type="HAMAP" id="MF_00197">
    <property type="entry name" value="DAP_epimerase"/>
    <property type="match status" value="1"/>
</dbReference>
<protein>
    <recommendedName>
        <fullName evidence="3 8">Diaminopimelate epimerase</fullName>
        <shortName evidence="8">DAP epimerase</shortName>
        <ecNumber evidence="3 8">5.1.1.7</ecNumber>
    </recommendedName>
    <alternativeName>
        <fullName evidence="8">PLP-independent amino acid racemase</fullName>
    </alternativeName>
</protein>
<feature type="binding site" evidence="8">
    <location>
        <position position="59"/>
    </location>
    <ligand>
        <name>substrate</name>
    </ligand>
</feature>
<feature type="binding site" evidence="8">
    <location>
        <position position="198"/>
    </location>
    <ligand>
        <name>substrate</name>
    </ligand>
</feature>
<feature type="active site" evidence="9">
    <location>
        <position position="88"/>
    </location>
</feature>
<evidence type="ECO:0000256" key="8">
    <source>
        <dbReference type="HAMAP-Rule" id="MF_00197"/>
    </source>
</evidence>
<dbReference type="UniPathway" id="UPA00034">
    <property type="reaction ID" value="UER00025"/>
</dbReference>
<keyword evidence="8" id="KW-0963">Cytoplasm</keyword>
<evidence type="ECO:0000256" key="4">
    <source>
        <dbReference type="ARBA" id="ARBA00022605"/>
    </source>
</evidence>
<dbReference type="AlphaFoldDB" id="A0A317PET0"/>
<dbReference type="InterPro" id="IPR001653">
    <property type="entry name" value="DAP_epimerase_DapF"/>
</dbReference>
<dbReference type="InterPro" id="IPR018510">
    <property type="entry name" value="DAP_epimerase_AS"/>
</dbReference>
<dbReference type="GO" id="GO:0009089">
    <property type="term" value="P:lysine biosynthetic process via diaminopimelate"/>
    <property type="evidence" value="ECO:0007669"/>
    <property type="project" value="UniProtKB-UniRule"/>
</dbReference>
<feature type="binding site" evidence="8">
    <location>
        <begin position="226"/>
        <end position="227"/>
    </location>
    <ligand>
        <name>substrate</name>
    </ligand>
</feature>
<evidence type="ECO:0000256" key="7">
    <source>
        <dbReference type="ARBA" id="ARBA00051712"/>
    </source>
</evidence>
<feature type="site" description="Could be important to modulate the pK values of the two catalytic cysteine residues" evidence="8">
    <location>
        <position position="216"/>
    </location>
</feature>
<organism evidence="10 11">
    <name type="scientific">Hoeflea marina</name>
    <dbReference type="NCBI Taxonomy" id="274592"/>
    <lineage>
        <taxon>Bacteria</taxon>
        <taxon>Pseudomonadati</taxon>
        <taxon>Pseudomonadota</taxon>
        <taxon>Alphaproteobacteria</taxon>
        <taxon>Hyphomicrobiales</taxon>
        <taxon>Rhizobiaceae</taxon>
        <taxon>Hoeflea</taxon>
    </lineage>
</organism>
<dbReference type="EC" id="5.1.1.7" evidence="3 8"/>
<name>A0A317PET0_9HYPH</name>
<feature type="binding site" evidence="8">
    <location>
        <begin position="89"/>
        <end position="90"/>
    </location>
    <ligand>
        <name>substrate</name>
    </ligand>
</feature>
<gene>
    <name evidence="8" type="primary">dapF</name>
    <name evidence="10" type="ORF">DFR52_1077</name>
</gene>
<feature type="site" description="Could be important to modulate the pK values of the two catalytic cysteine residues" evidence="8">
    <location>
        <position position="167"/>
    </location>
</feature>
<evidence type="ECO:0000256" key="5">
    <source>
        <dbReference type="ARBA" id="ARBA00023154"/>
    </source>
</evidence>
<comment type="function">
    <text evidence="8">Catalyzes the stereoinversion of LL-2,6-diaminopimelate (L,L-DAP) to meso-diaminopimelate (meso-DAP), a precursor of L-lysine and an essential component of the bacterial peptidoglycan.</text>
</comment>
<feature type="active site" description="Proton acceptor" evidence="8">
    <location>
        <position position="225"/>
    </location>
</feature>
<dbReference type="SUPFAM" id="SSF54506">
    <property type="entry name" value="Diaminopimelate epimerase-like"/>
    <property type="match status" value="2"/>
</dbReference>
<dbReference type="Gene3D" id="3.10.310.10">
    <property type="entry name" value="Diaminopimelate Epimerase, Chain A, domain 1"/>
    <property type="match status" value="2"/>
</dbReference>
<feature type="binding site" evidence="8">
    <location>
        <position position="79"/>
    </location>
    <ligand>
        <name>substrate</name>
    </ligand>
</feature>
<keyword evidence="11" id="KW-1185">Reference proteome</keyword>
<feature type="binding site" evidence="8">
    <location>
        <position position="26"/>
    </location>
    <ligand>
        <name>substrate</name>
    </ligand>
</feature>
<feature type="binding site" evidence="8">
    <location>
        <begin position="216"/>
        <end position="217"/>
    </location>
    <ligand>
        <name>substrate</name>
    </ligand>
</feature>
<comment type="catalytic activity">
    <reaction evidence="7 8">
        <text>(2S,6S)-2,6-diaminopimelate = meso-2,6-diaminopimelate</text>
        <dbReference type="Rhea" id="RHEA:15393"/>
        <dbReference type="ChEBI" id="CHEBI:57609"/>
        <dbReference type="ChEBI" id="CHEBI:57791"/>
        <dbReference type="EC" id="5.1.1.7"/>
    </reaction>
</comment>
<dbReference type="Pfam" id="PF01678">
    <property type="entry name" value="DAP_epimerase"/>
    <property type="match status" value="2"/>
</dbReference>
<dbReference type="GO" id="GO:0008837">
    <property type="term" value="F:diaminopimelate epimerase activity"/>
    <property type="evidence" value="ECO:0007669"/>
    <property type="project" value="UniProtKB-UniRule"/>
</dbReference>
<evidence type="ECO:0000256" key="3">
    <source>
        <dbReference type="ARBA" id="ARBA00013080"/>
    </source>
</evidence>
<keyword evidence="6 8" id="KW-0413">Isomerase</keyword>
<dbReference type="PANTHER" id="PTHR31689">
    <property type="entry name" value="DIAMINOPIMELATE EPIMERASE, CHLOROPLASTIC"/>
    <property type="match status" value="1"/>
</dbReference>
<evidence type="ECO:0000313" key="11">
    <source>
        <dbReference type="Proteomes" id="UP000246352"/>
    </source>
</evidence>
<dbReference type="GO" id="GO:0005829">
    <property type="term" value="C:cytosol"/>
    <property type="evidence" value="ECO:0007669"/>
    <property type="project" value="TreeGrafter"/>
</dbReference>
<dbReference type="PANTHER" id="PTHR31689:SF0">
    <property type="entry name" value="DIAMINOPIMELATE EPIMERASE"/>
    <property type="match status" value="1"/>
</dbReference>
<evidence type="ECO:0000256" key="1">
    <source>
        <dbReference type="ARBA" id="ARBA00005196"/>
    </source>
</evidence>
<reference evidence="10 11" key="1">
    <citation type="submission" date="2018-05" db="EMBL/GenBank/DDBJ databases">
        <title>Genomic Encyclopedia of Type Strains, Phase IV (KMG-IV): sequencing the most valuable type-strain genomes for metagenomic binning, comparative biology and taxonomic classification.</title>
        <authorList>
            <person name="Goeker M."/>
        </authorList>
    </citation>
    <scope>NUCLEOTIDE SEQUENCE [LARGE SCALE GENOMIC DNA]</scope>
    <source>
        <strain evidence="10 11">DSM 16791</strain>
    </source>
</reference>
<comment type="subunit">
    <text evidence="8">Homodimer.</text>
</comment>